<evidence type="ECO:0000259" key="9">
    <source>
        <dbReference type="PROSITE" id="PS50850"/>
    </source>
</evidence>
<organism evidence="10 11">
    <name type="scientific">Aspergillus eucalypticola (strain CBS 122712 / IBT 29274)</name>
    <dbReference type="NCBI Taxonomy" id="1448314"/>
    <lineage>
        <taxon>Eukaryota</taxon>
        <taxon>Fungi</taxon>
        <taxon>Dikarya</taxon>
        <taxon>Ascomycota</taxon>
        <taxon>Pezizomycotina</taxon>
        <taxon>Eurotiomycetes</taxon>
        <taxon>Eurotiomycetidae</taxon>
        <taxon>Eurotiales</taxon>
        <taxon>Aspergillaceae</taxon>
        <taxon>Aspergillus</taxon>
        <taxon>Aspergillus subgen. Circumdati</taxon>
    </lineage>
</organism>
<accession>A0A317VWS4</accession>
<dbReference type="Pfam" id="PF00083">
    <property type="entry name" value="Sugar_tr"/>
    <property type="match status" value="1"/>
</dbReference>
<keyword evidence="3" id="KW-0813">Transport</keyword>
<feature type="transmembrane region" description="Helical" evidence="8">
    <location>
        <begin position="380"/>
        <end position="399"/>
    </location>
</feature>
<dbReference type="InterPro" id="IPR036259">
    <property type="entry name" value="MFS_trans_sf"/>
</dbReference>
<dbReference type="OrthoDB" id="5290825at2759"/>
<dbReference type="InterPro" id="IPR005829">
    <property type="entry name" value="Sugar_transporter_CS"/>
</dbReference>
<feature type="transmembrane region" description="Helical" evidence="8">
    <location>
        <begin position="411"/>
        <end position="434"/>
    </location>
</feature>
<dbReference type="RefSeq" id="XP_025390142.1">
    <property type="nucleotide sequence ID" value="XM_025533175.1"/>
</dbReference>
<dbReference type="PROSITE" id="PS00217">
    <property type="entry name" value="SUGAR_TRANSPORT_2"/>
    <property type="match status" value="1"/>
</dbReference>
<dbReference type="GeneID" id="37055137"/>
<dbReference type="AlphaFoldDB" id="A0A317VWS4"/>
<feature type="transmembrane region" description="Helical" evidence="8">
    <location>
        <begin position="441"/>
        <end position="462"/>
    </location>
</feature>
<dbReference type="GO" id="GO:0016020">
    <property type="term" value="C:membrane"/>
    <property type="evidence" value="ECO:0007669"/>
    <property type="project" value="UniProtKB-SubCell"/>
</dbReference>
<dbReference type="EMBL" id="MSFU01000007">
    <property type="protein sequence ID" value="PWY77761.1"/>
    <property type="molecule type" value="Genomic_DNA"/>
</dbReference>
<dbReference type="Gene3D" id="1.20.1250.20">
    <property type="entry name" value="MFS general substrate transporter like domains"/>
    <property type="match status" value="1"/>
</dbReference>
<comment type="caution">
    <text evidence="10">The sequence shown here is derived from an EMBL/GenBank/DDBJ whole genome shotgun (WGS) entry which is preliminary data.</text>
</comment>
<comment type="similarity">
    <text evidence="2">Belongs to the major facilitator superfamily. Sugar transporter (TC 2.A.1.1) family.</text>
</comment>
<dbReference type="NCBIfam" id="TIGR00879">
    <property type="entry name" value="SP"/>
    <property type="match status" value="1"/>
</dbReference>
<feature type="transmembrane region" description="Helical" evidence="8">
    <location>
        <begin position="165"/>
        <end position="184"/>
    </location>
</feature>
<proteinExistence type="inferred from homology"/>
<dbReference type="SUPFAM" id="SSF103473">
    <property type="entry name" value="MFS general substrate transporter"/>
    <property type="match status" value="1"/>
</dbReference>
<dbReference type="PROSITE" id="PS50850">
    <property type="entry name" value="MFS"/>
    <property type="match status" value="1"/>
</dbReference>
<feature type="domain" description="Major facilitator superfamily (MFS) profile" evidence="9">
    <location>
        <begin position="127"/>
        <end position="562"/>
    </location>
</feature>
<evidence type="ECO:0000256" key="2">
    <source>
        <dbReference type="ARBA" id="ARBA00010992"/>
    </source>
</evidence>
<feature type="transmembrane region" description="Helical" evidence="8">
    <location>
        <begin position="468"/>
        <end position="486"/>
    </location>
</feature>
<dbReference type="InterPro" id="IPR005828">
    <property type="entry name" value="MFS_sugar_transport-like"/>
</dbReference>
<sequence length="905" mass="103608">MDDKKGGLENPTSTVHHLKSPTSNDKQDPEVAQDWTHDLTESKNVTTSTRLKNPLSGLTRDELFRDVESFARDKGLEHIMDELKRGSLVAQDPKGFESLDELSEGDKELLRREKTHRWSQPFMMYFMTILCAGSAIVQGMDQTAVNGAQEFYFAEFNLTNRWQQGLLNGAPYLCSALIGCWTTAPLNRWFGRRGCIFISCFISFASSFWMAAAHTWWNLLLARFLLGFAVGAKSTTTPVYGAECSPAIIRGALVMMWQMWTAFGIMLGYIASVAFMDVTHPTIPGFNWRLMLGSTAIPPFFVCMQVYFCPESPRWYMMKNRYLDAYKALCKLRPSSFQAARDLYYIHTALQVEEQLREGKHLWREMFTIPRNRRAAQSSFFVMFMQQFCGVNAIMYYSSSMFADAGFDRRMALVTSLGCGITNWIFALPAVYTIDTFGRRNLLLTTFPLMSLFLLFTGFSFYIPDQTSRTACVATGIYLFMVVYSPGEGPVPFTYSAEAFPLYIRDVGMSFATATTWGFNFIVSLTWLPLRDAFSPQGAFGWYAAWNVFGWIFCYFCLPETKALSLEELDQVFSIPTRKHVNHYAGMLPWYVRKYILRGDATFDVDRATLLNSRIFRDWLNNKLCVMPSNIITFEIILRKLHNTLEQMSVDAVSLADIWSLPSECRSCEVELKGFTQWFETWCAHQKGKVEPGKELSYCHEILLPSAVYNQAEIFAQATWTVVYQSSGHITAHIPIERRVPLATPIMKLSGRITHILQRPLSPCCERTVFEFLRELQRIQAWPFDNCFTNHGIDELLNRLAHFDADRMHKYIDPATNSPMNCVMCSMNWNNIVESTATRVAGYFDGLCLDCVLRTDENPPPGVQYDKQDYWDCLETHDRFMGEQRELQATPAHGVGLPYRLSNQC</sequence>
<dbReference type="Proteomes" id="UP000246171">
    <property type="component" value="Unassembled WGS sequence"/>
</dbReference>
<evidence type="ECO:0000256" key="3">
    <source>
        <dbReference type="ARBA" id="ARBA00022448"/>
    </source>
</evidence>
<feature type="compositionally biased region" description="Basic and acidic residues" evidence="7">
    <location>
        <begin position="25"/>
        <end position="41"/>
    </location>
</feature>
<gene>
    <name evidence="10" type="ORF">BO83DRAFT_397214</name>
</gene>
<comment type="subcellular location">
    <subcellularLocation>
        <location evidence="1">Membrane</location>
        <topology evidence="1">Multi-pass membrane protein</topology>
    </subcellularLocation>
</comment>
<dbReference type="InterPro" id="IPR020846">
    <property type="entry name" value="MFS_dom"/>
</dbReference>
<feature type="transmembrane region" description="Helical" evidence="8">
    <location>
        <begin position="507"/>
        <end position="528"/>
    </location>
</feature>
<evidence type="ECO:0000256" key="6">
    <source>
        <dbReference type="ARBA" id="ARBA00023136"/>
    </source>
</evidence>
<name>A0A317VWS4_ASPEC</name>
<evidence type="ECO:0000256" key="5">
    <source>
        <dbReference type="ARBA" id="ARBA00022989"/>
    </source>
</evidence>
<keyword evidence="4 8" id="KW-0812">Transmembrane</keyword>
<evidence type="ECO:0000256" key="7">
    <source>
        <dbReference type="SAM" id="MobiDB-lite"/>
    </source>
</evidence>
<feature type="transmembrane region" description="Helical" evidence="8">
    <location>
        <begin position="254"/>
        <end position="276"/>
    </location>
</feature>
<dbReference type="InterPro" id="IPR050814">
    <property type="entry name" value="Myo-inositol_Transporter"/>
</dbReference>
<dbReference type="FunFam" id="1.20.1250.20:FF:000100">
    <property type="entry name" value="MFS sugar transporter, putative"/>
    <property type="match status" value="1"/>
</dbReference>
<feature type="region of interest" description="Disordered" evidence="7">
    <location>
        <begin position="1"/>
        <end position="51"/>
    </location>
</feature>
<feature type="transmembrane region" description="Helical" evidence="8">
    <location>
        <begin position="540"/>
        <end position="558"/>
    </location>
</feature>
<dbReference type="PANTHER" id="PTHR48020">
    <property type="entry name" value="PROTON MYO-INOSITOL COTRANSPORTER"/>
    <property type="match status" value="1"/>
</dbReference>
<dbReference type="PANTHER" id="PTHR48020:SF26">
    <property type="entry name" value="MYO-INOSITOL TRANSPORTER, PUTATIVE (AFU_ORTHOLOGUE AFUA_4G01560)-RELATED"/>
    <property type="match status" value="1"/>
</dbReference>
<keyword evidence="11" id="KW-1185">Reference proteome</keyword>
<feature type="transmembrane region" description="Helical" evidence="8">
    <location>
        <begin position="288"/>
        <end position="309"/>
    </location>
</feature>
<evidence type="ECO:0000256" key="4">
    <source>
        <dbReference type="ARBA" id="ARBA00022692"/>
    </source>
</evidence>
<reference evidence="10" key="1">
    <citation type="submission" date="2016-12" db="EMBL/GenBank/DDBJ databases">
        <title>The genomes of Aspergillus section Nigri reveals drivers in fungal speciation.</title>
        <authorList>
            <consortium name="DOE Joint Genome Institute"/>
            <person name="Vesth T.C."/>
            <person name="Nybo J."/>
            <person name="Theobald S."/>
            <person name="Brandl J."/>
            <person name="Frisvad J.C."/>
            <person name="Nielsen K.F."/>
            <person name="Lyhne E.K."/>
            <person name="Kogle M.E."/>
            <person name="Kuo A."/>
            <person name="Riley R."/>
            <person name="Clum A."/>
            <person name="Nolan M."/>
            <person name="Lipzen A."/>
            <person name="Salamov A."/>
            <person name="Henrissat B."/>
            <person name="Wiebenga A."/>
            <person name="De vries R.P."/>
            <person name="Grigoriev I.V."/>
            <person name="Mortensen U.H."/>
            <person name="Andersen M.R."/>
            <person name="Baker S.E."/>
        </authorList>
    </citation>
    <scope>NUCLEOTIDE SEQUENCE</scope>
    <source>
        <strain evidence="10">CBS 122712</strain>
    </source>
</reference>
<feature type="compositionally biased region" description="Polar residues" evidence="7">
    <location>
        <begin position="10"/>
        <end position="24"/>
    </location>
</feature>
<dbReference type="InterPro" id="IPR003663">
    <property type="entry name" value="Sugar/inositol_transpt"/>
</dbReference>
<feature type="transmembrane region" description="Helical" evidence="8">
    <location>
        <begin position="196"/>
        <end position="217"/>
    </location>
</feature>
<dbReference type="PRINTS" id="PR00171">
    <property type="entry name" value="SUGRTRNSPORT"/>
</dbReference>
<dbReference type="GO" id="GO:0015798">
    <property type="term" value="P:myo-inositol transport"/>
    <property type="evidence" value="ECO:0007669"/>
    <property type="project" value="UniProtKB-ARBA"/>
</dbReference>
<evidence type="ECO:0000256" key="1">
    <source>
        <dbReference type="ARBA" id="ARBA00004141"/>
    </source>
</evidence>
<dbReference type="GO" id="GO:0022857">
    <property type="term" value="F:transmembrane transporter activity"/>
    <property type="evidence" value="ECO:0007669"/>
    <property type="project" value="InterPro"/>
</dbReference>
<dbReference type="VEuPathDB" id="FungiDB:BO83DRAFT_397214"/>
<evidence type="ECO:0000313" key="11">
    <source>
        <dbReference type="Proteomes" id="UP000246171"/>
    </source>
</evidence>
<dbReference type="CDD" id="cd17315">
    <property type="entry name" value="MFS_GLUT_like"/>
    <property type="match status" value="1"/>
</dbReference>
<evidence type="ECO:0000256" key="8">
    <source>
        <dbReference type="SAM" id="Phobius"/>
    </source>
</evidence>
<feature type="transmembrane region" description="Helical" evidence="8">
    <location>
        <begin position="122"/>
        <end position="140"/>
    </location>
</feature>
<dbReference type="GO" id="GO:0015791">
    <property type="term" value="P:polyol transmembrane transport"/>
    <property type="evidence" value="ECO:0007669"/>
    <property type="project" value="UniProtKB-ARBA"/>
</dbReference>
<keyword evidence="6 8" id="KW-0472">Membrane</keyword>
<feature type="compositionally biased region" description="Polar residues" evidence="7">
    <location>
        <begin position="42"/>
        <end position="51"/>
    </location>
</feature>
<protein>
    <submittedName>
        <fullName evidence="10">MFS transporter</fullName>
    </submittedName>
</protein>
<evidence type="ECO:0000313" key="10">
    <source>
        <dbReference type="EMBL" id="PWY77761.1"/>
    </source>
</evidence>
<keyword evidence="5 8" id="KW-1133">Transmembrane helix</keyword>